<dbReference type="GO" id="GO:0000049">
    <property type="term" value="F:tRNA binding"/>
    <property type="evidence" value="ECO:0007669"/>
    <property type="project" value="TreeGrafter"/>
</dbReference>
<sequence length="721" mass="77949">MAEDEDDLAAAAAAAAAAGSAASHPQSHLQQQQQHSSSADSKNGSSSSSKETYAESEALQELLPRVGRQVLAIKGLPAASSCALYLVNRDALFSYHPASEAFLQRLQGLFVSSHYKNSPNDLQLMADAPAHLLFVFLKTVEDQQDTLPDIYCAIQVAIEGSLSRGAIREALGRGLRPAGDLLPWTLAQAFGNEDVGLLTGARIVRIAVHPSLQRMGFGSAALQQLIDFFEGKGLSLQEPQEFAAFAQRKAAQQQQQQPQQGSKRKEKVSKMDADIEDLDLEAGTSDEETESEEPDEAAAEEEKGPKGTKERAKNPKNGKRDKDKAADSLSILTVTPEQLRPQTTPPLLCPCARSCPPFAVDYLGTAFGLTDQLLRFWARRGFVPVYLRQQPNDVTGEHSCIMLRPAAPAPAAAAAAAASSDAHQGETHKRGLYGGIDEAEARSKAADGHWVQLFAADFRRRFVELTGGPFRDMSVSLALATLAGSRGQEAEGYLPAVNAETMFQFLTRHDLSRLHKYAQQLADLALITDLVPLLCALYFGQRLRPLQLSFLQEAALLGMGGQRRQPDTLAEEFKVPVHQILALFNKAIVKIHQHLHNLLEAEEESAFAARRVAVKQGEAVGGAEPQGPLAEEQQKDAAKVLQQQSIQLQQIKEALGPDALEKYGVSHITPEDIEDAAKGREVSGSISIRKKAKAPGDTAASGEGSSAAKTKRNKKFRNLGF</sequence>
<dbReference type="EMBL" id="HG674134">
    <property type="protein sequence ID" value="CDJ39029.1"/>
    <property type="molecule type" value="Genomic_DNA"/>
</dbReference>
<dbReference type="GO" id="GO:1904812">
    <property type="term" value="P:rRNA acetylation involved in maturation of SSU-rRNA"/>
    <property type="evidence" value="ECO:0007669"/>
    <property type="project" value="TreeGrafter"/>
</dbReference>
<dbReference type="GO" id="GO:1990883">
    <property type="term" value="F:18S rRNA cytidine N-acetyltransferase activity"/>
    <property type="evidence" value="ECO:0007669"/>
    <property type="project" value="TreeGrafter"/>
</dbReference>
<feature type="region of interest" description="Disordered" evidence="1">
    <location>
        <begin position="671"/>
        <end position="721"/>
    </location>
</feature>
<dbReference type="CDD" id="cd04301">
    <property type="entry name" value="NAT_SF"/>
    <property type="match status" value="1"/>
</dbReference>
<dbReference type="Pfam" id="PF13718">
    <property type="entry name" value="GNAT_acetyltr_2"/>
    <property type="match status" value="2"/>
</dbReference>
<dbReference type="OrthoDB" id="10067491at2759"/>
<keyword evidence="4" id="KW-1185">Reference proteome</keyword>
<organism evidence="3 4">
    <name type="scientific">Eimeria tenella</name>
    <name type="common">Coccidian parasite</name>
    <dbReference type="NCBI Taxonomy" id="5802"/>
    <lineage>
        <taxon>Eukaryota</taxon>
        <taxon>Sar</taxon>
        <taxon>Alveolata</taxon>
        <taxon>Apicomplexa</taxon>
        <taxon>Conoidasida</taxon>
        <taxon>Coccidia</taxon>
        <taxon>Eucoccidiorida</taxon>
        <taxon>Eimeriorina</taxon>
        <taxon>Eimeriidae</taxon>
        <taxon>Eimeria</taxon>
    </lineage>
</organism>
<proteinExistence type="predicted"/>
<name>U6KRQ4_EIMTE</name>
<feature type="region of interest" description="Disordered" evidence="1">
    <location>
        <begin position="1"/>
        <end position="53"/>
    </location>
</feature>
<dbReference type="PANTHER" id="PTHR10925">
    <property type="entry name" value="N-ACETYLTRANSFERASE 10"/>
    <property type="match status" value="1"/>
</dbReference>
<dbReference type="InterPro" id="IPR032672">
    <property type="entry name" value="TmcA/NAT10/Kre33"/>
</dbReference>
<dbReference type="Gene3D" id="3.40.630.30">
    <property type="match status" value="1"/>
</dbReference>
<dbReference type="PROSITE" id="PS51186">
    <property type="entry name" value="GNAT"/>
    <property type="match status" value="1"/>
</dbReference>
<feature type="compositionally biased region" description="Acidic residues" evidence="1">
    <location>
        <begin position="274"/>
        <end position="299"/>
    </location>
</feature>
<reference evidence="3" key="2">
    <citation type="submission" date="2013-10" db="EMBL/GenBank/DDBJ databases">
        <authorList>
            <person name="Aslett M."/>
        </authorList>
    </citation>
    <scope>NUCLEOTIDE SEQUENCE [LARGE SCALE GENOMIC DNA]</scope>
    <source>
        <strain evidence="3">Houghton</strain>
    </source>
</reference>
<gene>
    <name evidence="3" type="ORF">ETH_00029510</name>
</gene>
<dbReference type="VEuPathDB" id="ToxoDB:ETH2_1333900"/>
<dbReference type="Proteomes" id="UP000030747">
    <property type="component" value="Unassembled WGS sequence"/>
</dbReference>
<dbReference type="OMA" id="FFIDYIG"/>
<dbReference type="RefSeq" id="XP_013229784.1">
    <property type="nucleotide sequence ID" value="XM_013374330.1"/>
</dbReference>
<evidence type="ECO:0000313" key="3">
    <source>
        <dbReference type="EMBL" id="CDJ39029.1"/>
    </source>
</evidence>
<feature type="compositionally biased region" description="Low complexity" evidence="1">
    <location>
        <begin position="245"/>
        <end position="260"/>
    </location>
</feature>
<evidence type="ECO:0000256" key="1">
    <source>
        <dbReference type="SAM" id="MobiDB-lite"/>
    </source>
</evidence>
<dbReference type="SUPFAM" id="SSF55729">
    <property type="entry name" value="Acyl-CoA N-acyltransferases (Nat)"/>
    <property type="match status" value="1"/>
</dbReference>
<dbReference type="AlphaFoldDB" id="U6KRQ4"/>
<feature type="compositionally biased region" description="Low complexity" evidence="1">
    <location>
        <begin position="9"/>
        <end position="49"/>
    </location>
</feature>
<reference evidence="3" key="1">
    <citation type="submission" date="2013-10" db="EMBL/GenBank/DDBJ databases">
        <title>Genomic analysis of the causative agents of coccidiosis in chickens.</title>
        <authorList>
            <person name="Reid A.J."/>
            <person name="Blake D."/>
            <person name="Billington K."/>
            <person name="Browne H."/>
            <person name="Dunn M."/>
            <person name="Hung S."/>
            <person name="Kawahara F."/>
            <person name="Miranda-Saavedra D."/>
            <person name="Mourier T."/>
            <person name="Nagra H."/>
            <person name="Otto T.D."/>
            <person name="Rawlings N."/>
            <person name="Sanchez A."/>
            <person name="Sanders M."/>
            <person name="Subramaniam C."/>
            <person name="Tay Y."/>
            <person name="Dear P."/>
            <person name="Doerig C."/>
            <person name="Gruber A."/>
            <person name="Parkinson J."/>
            <person name="Shirley M."/>
            <person name="Wan K.L."/>
            <person name="Berriman M."/>
            <person name="Tomley F."/>
            <person name="Pain A."/>
        </authorList>
    </citation>
    <scope>NUCLEOTIDE SEQUENCE [LARGE SCALE GENOMIC DNA]</scope>
    <source>
        <strain evidence="3">Houghton</strain>
    </source>
</reference>
<dbReference type="VEuPathDB" id="ToxoDB:ETH_00029510"/>
<dbReference type="InterPro" id="IPR016181">
    <property type="entry name" value="Acyl_CoA_acyltransferase"/>
</dbReference>
<protein>
    <recommendedName>
        <fullName evidence="2">N-acetyltransferase domain-containing protein</fullName>
    </recommendedName>
</protein>
<dbReference type="GeneID" id="25254981"/>
<dbReference type="PANTHER" id="PTHR10925:SF5">
    <property type="entry name" value="RNA CYTIDINE ACETYLTRANSFERASE"/>
    <property type="match status" value="1"/>
</dbReference>
<dbReference type="InterPro" id="IPR027992">
    <property type="entry name" value="tRNA_bind_dom"/>
</dbReference>
<feature type="compositionally biased region" description="Basic residues" evidence="1">
    <location>
        <begin position="709"/>
        <end position="721"/>
    </location>
</feature>
<accession>U6KRQ4</accession>
<evidence type="ECO:0000259" key="2">
    <source>
        <dbReference type="PROSITE" id="PS51186"/>
    </source>
</evidence>
<evidence type="ECO:0000313" key="4">
    <source>
        <dbReference type="Proteomes" id="UP000030747"/>
    </source>
</evidence>
<dbReference type="Pfam" id="PF13725">
    <property type="entry name" value="tRNA_bind_2"/>
    <property type="match status" value="1"/>
</dbReference>
<feature type="domain" description="N-acetyltransferase" evidence="2">
    <location>
        <begin position="137"/>
        <end position="281"/>
    </location>
</feature>
<feature type="compositionally biased region" description="Basic and acidic residues" evidence="1">
    <location>
        <begin position="300"/>
        <end position="326"/>
    </location>
</feature>
<feature type="region of interest" description="Disordered" evidence="1">
    <location>
        <begin position="245"/>
        <end position="329"/>
    </location>
</feature>
<dbReference type="InterPro" id="IPR000182">
    <property type="entry name" value="GNAT_dom"/>
</dbReference>